<gene>
    <name evidence="9" type="ORF">AZI98_09755</name>
</gene>
<feature type="domain" description="Peptidase M14" evidence="8">
    <location>
        <begin position="81"/>
        <end position="368"/>
    </location>
</feature>
<comment type="caution">
    <text evidence="9">The sequence shown here is derived from an EMBL/GenBank/DDBJ whole genome shotgun (WGS) entry which is preliminary data.</text>
</comment>
<dbReference type="Proteomes" id="UP000076476">
    <property type="component" value="Unassembled WGS sequence"/>
</dbReference>
<evidence type="ECO:0000256" key="4">
    <source>
        <dbReference type="ARBA" id="ARBA00022801"/>
    </source>
</evidence>
<evidence type="ECO:0000256" key="5">
    <source>
        <dbReference type="ARBA" id="ARBA00022833"/>
    </source>
</evidence>
<evidence type="ECO:0000256" key="2">
    <source>
        <dbReference type="ARBA" id="ARBA00005988"/>
    </source>
</evidence>
<dbReference type="GO" id="GO:0008270">
    <property type="term" value="F:zinc ion binding"/>
    <property type="evidence" value="ECO:0007669"/>
    <property type="project" value="InterPro"/>
</dbReference>
<feature type="active site" description="Proton donor/acceptor" evidence="7">
    <location>
        <position position="340"/>
    </location>
</feature>
<name>A0A165XRJ1_9BACI</name>
<dbReference type="PRINTS" id="PR00765">
    <property type="entry name" value="CRBOXYPTASEA"/>
</dbReference>
<keyword evidence="4" id="KW-0378">Hydrolase</keyword>
<keyword evidence="5" id="KW-0862">Zinc</keyword>
<evidence type="ECO:0000256" key="7">
    <source>
        <dbReference type="PROSITE-ProRule" id="PRU01379"/>
    </source>
</evidence>
<keyword evidence="6" id="KW-0482">Metalloprotease</keyword>
<dbReference type="SMART" id="SM00631">
    <property type="entry name" value="Zn_pept"/>
    <property type="match status" value="1"/>
</dbReference>
<dbReference type="RefSeq" id="WP_063388089.1">
    <property type="nucleotide sequence ID" value="NZ_LWBR01000024.1"/>
</dbReference>
<dbReference type="PANTHER" id="PTHR11705:SF143">
    <property type="entry name" value="SLL0236 PROTEIN"/>
    <property type="match status" value="1"/>
</dbReference>
<dbReference type="CDD" id="cd06229">
    <property type="entry name" value="M14_Endopeptidase_I"/>
    <property type="match status" value="1"/>
</dbReference>
<reference evidence="9 10" key="1">
    <citation type="submission" date="2016-04" db="EMBL/GenBank/DDBJ databases">
        <title>Draft genome sequence of Aeribacillus pallidus 8m3 from petroleum reservoir.</title>
        <authorList>
            <person name="Poltaraus A.B."/>
            <person name="Nazina T.N."/>
            <person name="Tourova T.P."/>
            <person name="Malakho S.M."/>
            <person name="Korshunova A.V."/>
            <person name="Sokolova D.S."/>
        </authorList>
    </citation>
    <scope>NUCLEOTIDE SEQUENCE [LARGE SCALE GENOMIC DNA]</scope>
    <source>
        <strain evidence="9 10">8m3</strain>
    </source>
</reference>
<dbReference type="GO" id="GO:0005615">
    <property type="term" value="C:extracellular space"/>
    <property type="evidence" value="ECO:0007669"/>
    <property type="project" value="TreeGrafter"/>
</dbReference>
<dbReference type="Pfam" id="PF00246">
    <property type="entry name" value="Peptidase_M14"/>
    <property type="match status" value="1"/>
</dbReference>
<protein>
    <recommendedName>
        <fullName evidence="8">Peptidase M14 domain-containing protein</fullName>
    </recommendedName>
</protein>
<sequence length="373" mass="43184">MEICMNETADLEHLEKKYQLSKRLLLDSNPFFENEKIFKGEKIVIPGWGFVQNNPFHPSPSLTKNTYNAVPISWPVIDPKRPYHFFALTSDIAVLKKNYPFIKERIIGRSVLGNPLVELLIGSGTKKVHMNGSFHANEWITTAIMMKWLNEYVRKLILNESINGISVRQLYEQITLSFVPMVNPDGVNLVLAAESFDPQVKEQAVKLNNNCEDFSDWKANIRGVDLNNQFPAFWEIEKERKSPKSPAPRDYPGDYPLSEPEAIAMSELVKQSQFELIVAFHTQGEEIYWGYLNYEPEKSEEIVKEYELLSGYKGIRMIDSHAGFRDWFIKEYRKPGFTVELGRGRNPLPLDQFDEIYRKAKGIFWASLYLLCK</sequence>
<organism evidence="9 10">
    <name type="scientific">Aeribacillus pallidus</name>
    <dbReference type="NCBI Taxonomy" id="33936"/>
    <lineage>
        <taxon>Bacteria</taxon>
        <taxon>Bacillati</taxon>
        <taxon>Bacillota</taxon>
        <taxon>Bacilli</taxon>
        <taxon>Bacillales</taxon>
        <taxon>Bacillaceae</taxon>
        <taxon>Aeribacillus</taxon>
    </lineage>
</organism>
<dbReference type="InterPro" id="IPR000834">
    <property type="entry name" value="Peptidase_M14"/>
</dbReference>
<keyword evidence="3" id="KW-0645">Protease</keyword>
<dbReference type="OrthoDB" id="9802862at2"/>
<dbReference type="PANTHER" id="PTHR11705">
    <property type="entry name" value="PROTEASE FAMILY M14 CARBOXYPEPTIDASE A,B"/>
    <property type="match status" value="1"/>
</dbReference>
<proteinExistence type="inferred from homology"/>
<dbReference type="EMBL" id="LWBR01000024">
    <property type="protein sequence ID" value="KZN96330.1"/>
    <property type="molecule type" value="Genomic_DNA"/>
</dbReference>
<evidence type="ECO:0000313" key="10">
    <source>
        <dbReference type="Proteomes" id="UP000076476"/>
    </source>
</evidence>
<keyword evidence="10" id="KW-1185">Reference proteome</keyword>
<dbReference type="STRING" id="33936.AZI98_09755"/>
<comment type="similarity">
    <text evidence="2 7">Belongs to the peptidase M14 family.</text>
</comment>
<evidence type="ECO:0000256" key="1">
    <source>
        <dbReference type="ARBA" id="ARBA00001947"/>
    </source>
</evidence>
<dbReference type="InterPro" id="IPR034274">
    <property type="entry name" value="ENP1_M14_CPD"/>
</dbReference>
<evidence type="ECO:0000313" key="9">
    <source>
        <dbReference type="EMBL" id="KZN96330.1"/>
    </source>
</evidence>
<dbReference type="SUPFAM" id="SSF53187">
    <property type="entry name" value="Zn-dependent exopeptidases"/>
    <property type="match status" value="1"/>
</dbReference>
<dbReference type="AlphaFoldDB" id="A0A165XRJ1"/>
<dbReference type="GO" id="GO:0004181">
    <property type="term" value="F:metallocarboxypeptidase activity"/>
    <property type="evidence" value="ECO:0007669"/>
    <property type="project" value="InterPro"/>
</dbReference>
<dbReference type="GO" id="GO:0006508">
    <property type="term" value="P:proteolysis"/>
    <property type="evidence" value="ECO:0007669"/>
    <property type="project" value="UniProtKB-KW"/>
</dbReference>
<comment type="cofactor">
    <cofactor evidence="1">
        <name>Zn(2+)</name>
        <dbReference type="ChEBI" id="CHEBI:29105"/>
    </cofactor>
</comment>
<evidence type="ECO:0000259" key="8">
    <source>
        <dbReference type="PROSITE" id="PS52035"/>
    </source>
</evidence>
<dbReference type="PROSITE" id="PS52035">
    <property type="entry name" value="PEPTIDASE_M14"/>
    <property type="match status" value="1"/>
</dbReference>
<dbReference type="Gene3D" id="3.40.630.10">
    <property type="entry name" value="Zn peptidases"/>
    <property type="match status" value="1"/>
</dbReference>
<evidence type="ECO:0000256" key="3">
    <source>
        <dbReference type="ARBA" id="ARBA00022670"/>
    </source>
</evidence>
<evidence type="ECO:0000256" key="6">
    <source>
        <dbReference type="ARBA" id="ARBA00023049"/>
    </source>
</evidence>
<accession>A0A165XRJ1</accession>